<evidence type="ECO:0000256" key="1">
    <source>
        <dbReference type="SAM" id="MobiDB-lite"/>
    </source>
</evidence>
<feature type="compositionally biased region" description="Polar residues" evidence="1">
    <location>
        <begin position="381"/>
        <end position="399"/>
    </location>
</feature>
<feature type="region of interest" description="Disordered" evidence="1">
    <location>
        <begin position="694"/>
        <end position="733"/>
    </location>
</feature>
<feature type="region of interest" description="Disordered" evidence="1">
    <location>
        <begin position="381"/>
        <end position="409"/>
    </location>
</feature>
<feature type="compositionally biased region" description="Basic and acidic residues" evidence="1">
    <location>
        <begin position="1322"/>
        <end position="1376"/>
    </location>
</feature>
<reference evidence="2" key="1">
    <citation type="journal article" date="2023" name="Mol. Phylogenet. Evol.">
        <title>Genome-scale phylogeny and comparative genomics of the fungal order Sordariales.</title>
        <authorList>
            <person name="Hensen N."/>
            <person name="Bonometti L."/>
            <person name="Westerberg I."/>
            <person name="Brannstrom I.O."/>
            <person name="Guillou S."/>
            <person name="Cros-Aarteil S."/>
            <person name="Calhoun S."/>
            <person name="Haridas S."/>
            <person name="Kuo A."/>
            <person name="Mondo S."/>
            <person name="Pangilinan J."/>
            <person name="Riley R."/>
            <person name="LaButti K."/>
            <person name="Andreopoulos B."/>
            <person name="Lipzen A."/>
            <person name="Chen C."/>
            <person name="Yan M."/>
            <person name="Daum C."/>
            <person name="Ng V."/>
            <person name="Clum A."/>
            <person name="Steindorff A."/>
            <person name="Ohm R.A."/>
            <person name="Martin F."/>
            <person name="Silar P."/>
            <person name="Natvig D.O."/>
            <person name="Lalanne C."/>
            <person name="Gautier V."/>
            <person name="Ament-Velasquez S.L."/>
            <person name="Kruys A."/>
            <person name="Hutchinson M.I."/>
            <person name="Powell A.J."/>
            <person name="Barry K."/>
            <person name="Miller A.N."/>
            <person name="Grigoriev I.V."/>
            <person name="Debuchy R."/>
            <person name="Gladieux P."/>
            <person name="Hiltunen Thoren M."/>
            <person name="Johannesson H."/>
        </authorList>
    </citation>
    <scope>NUCLEOTIDE SEQUENCE</scope>
    <source>
        <strain evidence="2">PSN309</strain>
    </source>
</reference>
<feature type="region of interest" description="Disordered" evidence="1">
    <location>
        <begin position="474"/>
        <end position="496"/>
    </location>
</feature>
<dbReference type="PANTHER" id="PTHR45615:SF80">
    <property type="entry name" value="GRIP DOMAIN-CONTAINING PROTEIN"/>
    <property type="match status" value="1"/>
</dbReference>
<feature type="compositionally biased region" description="Pro residues" evidence="1">
    <location>
        <begin position="438"/>
        <end position="452"/>
    </location>
</feature>
<evidence type="ECO:0000313" key="3">
    <source>
        <dbReference type="Proteomes" id="UP001302126"/>
    </source>
</evidence>
<feature type="compositionally biased region" description="Basic residues" evidence="1">
    <location>
        <begin position="1540"/>
        <end position="1552"/>
    </location>
</feature>
<feature type="region of interest" description="Disordered" evidence="1">
    <location>
        <begin position="1175"/>
        <end position="1238"/>
    </location>
</feature>
<feature type="region of interest" description="Disordered" evidence="1">
    <location>
        <begin position="793"/>
        <end position="819"/>
    </location>
</feature>
<sequence>MASFSVRSFLKHSKRSKLTITYQPATDTIHVRNIHDMEGERPSWDRLRRAQAEWIQFAGFSTAEWELVLPQAGQWLAHLRAVGLCPPGLPESFPWVVFGRRATVQSLANIGADCFDAEIEILRPSVRSRLPQDLLEHQVASLTKRLRLVRSMVDDSSPEQLLFHPPRERVTEVNDGGGDIEDLSLPRDVDELVAFVSERANARIVTLAAVLWKLSWLRGLREPGSPLFMEDIARLALDSPWPQPNSVSGVVTPNEEWCGAVVANHPFLHPSATLVALNFYQFDRLREVAPMKFTREWKPSDTETNKVLAARRNGFVRKLMAKNGYLVKEIMRTKWRLDAWVGEAPEPGPLAAAVDRQLGPKDFARSLGELYLAENPVADESCSSSDNNGFVTPHSSSPVSPKDQPSPPLIRLDQRQLVNAMEATVALQQMSSQLPGRRPLPLPPLPAPPPTPLDSQRLFNDDLLAQVKTTEQRLLKEKEEAPPPTKNKASASEARKRVMEALVTPSPFLHDGDDDQNNSEQFDLRYATPAEVAEAYHNARRPGQPVQPVRAAIPSQRLPPMGTFAPPGVKYMDLSGLRPLYPPGLGHHPPGFRHPPGVAPDRTLPDVAVDSNVVSANAPSHNDVRGSIRTVTANDEDAANAKSFDDVMKIVHEISSEGQGANGGVFTSLPGLLQQPSASRHELLSPSDNPLLKNYRLLPFPPPPSEPEAQSASLLSPDDPASSHSAKHVSKGKELDVAIAGPSRTSASSSSPLPKLLEVAQSSVDAFHRPLDTNHEPAPEVPVHTPVRWKGKEKEALPVSAPGATSASATDQPPSYHGFQQQLDNLISNVNGRTTVRDERQESGIFPFPAPTASSSSATSPVQQLMPPPAPRPRHATLPRTAYTTPTRGPAVGTDVFGPPLNHPSPAPAAPDHDPYATESEGEQDAHNPNREEVLEDENELKELEAHREKLNILLAGPLAKRDRLAFAADYKATEEALHRKFDEVAKKIQAREAEEDKRQLQVKKTKQAAKKERRRMRKEAAAQGSQAAVKVVAADTSPASTVPATSLADGPVDSSDEAPVPSPFEISADAQVDVPVVAPASSTADDPVTSHADAAVASAAGAPITDRVDVSVDVPFEVSVDVPITSLADAPVPSPTDVTAAAPADVPVDGLAVTQAAADNETVTTVVATVSQPIQPATPEPTPTTAAAVEKAPSPKISKTNWKKRKEARRLQREQEAAKKRAEDESKAKKKAEDEARRIAKIRQQLENDKRRWAEEEKARETALLAEVAAQAQKEEDDKRRAAEEAEAKERAQAEAQLRKEEEERRAAEEAEASRTAAAEARVREAAEEAEAEARRVAVEKARMQKEEEERRAAEAEAHRQQKLNKEAERAEKLARVHAAALRPRCPVPGPVRRHPRAPVVQSPRGAIRAETEVLGSSVLRGSAAPFQMPGTASSGPSKARLKALSERAKEAETAFARLGDARRRFDARRTRHDSFLAELSFTTPPASSAAGPAAELVTCAPAPVAATAADGEYDSQLKSFVANELGEEDDWDPEARYNHKARGTGRSRSI</sequence>
<protein>
    <submittedName>
        <fullName evidence="2">Uncharacterized protein</fullName>
    </submittedName>
</protein>
<feature type="region of interest" description="Disordered" evidence="1">
    <location>
        <begin position="844"/>
        <end position="937"/>
    </location>
</feature>
<dbReference type="PANTHER" id="PTHR45615">
    <property type="entry name" value="MYOSIN HEAVY CHAIN, NON-MUSCLE"/>
    <property type="match status" value="1"/>
</dbReference>
<feature type="compositionally biased region" description="Low complexity" evidence="1">
    <location>
        <begin position="851"/>
        <end position="861"/>
    </location>
</feature>
<dbReference type="EMBL" id="MU864422">
    <property type="protein sequence ID" value="KAK4186508.1"/>
    <property type="molecule type" value="Genomic_DNA"/>
</dbReference>
<feature type="compositionally biased region" description="Basic and acidic residues" evidence="1">
    <location>
        <begin position="1210"/>
        <end position="1238"/>
    </location>
</feature>
<keyword evidence="3" id="KW-1185">Reference proteome</keyword>
<organism evidence="2 3">
    <name type="scientific">Podospora australis</name>
    <dbReference type="NCBI Taxonomy" id="1536484"/>
    <lineage>
        <taxon>Eukaryota</taxon>
        <taxon>Fungi</taxon>
        <taxon>Dikarya</taxon>
        <taxon>Ascomycota</taxon>
        <taxon>Pezizomycotina</taxon>
        <taxon>Sordariomycetes</taxon>
        <taxon>Sordariomycetidae</taxon>
        <taxon>Sordariales</taxon>
        <taxon>Podosporaceae</taxon>
        <taxon>Podospora</taxon>
    </lineage>
</organism>
<feature type="compositionally biased region" description="Basic residues" evidence="1">
    <location>
        <begin position="1001"/>
        <end position="1018"/>
    </location>
</feature>
<feature type="compositionally biased region" description="Polar residues" evidence="1">
    <location>
        <begin position="803"/>
        <end position="819"/>
    </location>
</feature>
<feature type="region of interest" description="Disordered" evidence="1">
    <location>
        <begin position="995"/>
        <end position="1064"/>
    </location>
</feature>
<reference evidence="2" key="2">
    <citation type="submission" date="2023-05" db="EMBL/GenBank/DDBJ databases">
        <authorList>
            <consortium name="Lawrence Berkeley National Laboratory"/>
            <person name="Steindorff A."/>
            <person name="Hensen N."/>
            <person name="Bonometti L."/>
            <person name="Westerberg I."/>
            <person name="Brannstrom I.O."/>
            <person name="Guillou S."/>
            <person name="Cros-Aarteil S."/>
            <person name="Calhoun S."/>
            <person name="Haridas S."/>
            <person name="Kuo A."/>
            <person name="Mondo S."/>
            <person name="Pangilinan J."/>
            <person name="Riley R."/>
            <person name="Labutti K."/>
            <person name="Andreopoulos B."/>
            <person name="Lipzen A."/>
            <person name="Chen C."/>
            <person name="Yanf M."/>
            <person name="Daum C."/>
            <person name="Ng V."/>
            <person name="Clum A."/>
            <person name="Ohm R."/>
            <person name="Martin F."/>
            <person name="Silar P."/>
            <person name="Natvig D."/>
            <person name="Lalanne C."/>
            <person name="Gautier V."/>
            <person name="Ament-Velasquez S.L."/>
            <person name="Kruys A."/>
            <person name="Hutchinson M.I."/>
            <person name="Powell A.J."/>
            <person name="Barry K."/>
            <person name="Miller A.N."/>
            <person name="Grigoriev I.V."/>
            <person name="Debuchy R."/>
            <person name="Gladieux P."/>
            <person name="Thoren M.H."/>
            <person name="Johannesson H."/>
        </authorList>
    </citation>
    <scope>NUCLEOTIDE SEQUENCE</scope>
    <source>
        <strain evidence="2">PSN309</strain>
    </source>
</reference>
<name>A0AAN6WRQ1_9PEZI</name>
<feature type="compositionally biased region" description="Basic and acidic residues" evidence="1">
    <location>
        <begin position="1274"/>
        <end position="1314"/>
    </location>
</feature>
<proteinExistence type="predicted"/>
<feature type="region of interest" description="Disordered" evidence="1">
    <location>
        <begin position="1265"/>
        <end position="1405"/>
    </location>
</feature>
<feature type="compositionally biased region" description="Basic and acidic residues" evidence="1">
    <location>
        <begin position="924"/>
        <end position="933"/>
    </location>
</feature>
<evidence type="ECO:0000313" key="2">
    <source>
        <dbReference type="EMBL" id="KAK4186508.1"/>
    </source>
</evidence>
<gene>
    <name evidence="2" type="ORF">QBC35DRAFT_533320</name>
</gene>
<feature type="region of interest" description="Disordered" evidence="1">
    <location>
        <begin position="1530"/>
        <end position="1552"/>
    </location>
</feature>
<dbReference type="Proteomes" id="UP001302126">
    <property type="component" value="Unassembled WGS sequence"/>
</dbReference>
<comment type="caution">
    <text evidence="2">The sequence shown here is derived from an EMBL/GenBank/DDBJ whole genome shotgun (WGS) entry which is preliminary data.</text>
</comment>
<feature type="region of interest" description="Disordered" evidence="1">
    <location>
        <begin position="430"/>
        <end position="453"/>
    </location>
</feature>
<accession>A0AAN6WRQ1</accession>